<comment type="subcellular location">
    <subcellularLocation>
        <location evidence="1">Membrane</location>
        <topology evidence="1">Multi-pass membrane protein</topology>
    </subcellularLocation>
</comment>
<evidence type="ECO:0000256" key="1">
    <source>
        <dbReference type="ARBA" id="ARBA00004141"/>
    </source>
</evidence>
<accession>A0AAV2IGN0</accession>
<dbReference type="PANTHER" id="PTHR24064">
    <property type="entry name" value="SOLUTE CARRIER FAMILY 22 MEMBER"/>
    <property type="match status" value="1"/>
</dbReference>
<feature type="transmembrane region" description="Helical" evidence="5">
    <location>
        <begin position="118"/>
        <end position="139"/>
    </location>
</feature>
<dbReference type="Proteomes" id="UP001497497">
    <property type="component" value="Unassembled WGS sequence"/>
</dbReference>
<dbReference type="InterPro" id="IPR036259">
    <property type="entry name" value="MFS_trans_sf"/>
</dbReference>
<evidence type="ECO:0000256" key="3">
    <source>
        <dbReference type="ARBA" id="ARBA00022989"/>
    </source>
</evidence>
<keyword evidence="4 5" id="KW-0472">Membrane</keyword>
<organism evidence="6 7">
    <name type="scientific">Lymnaea stagnalis</name>
    <name type="common">Great pond snail</name>
    <name type="synonym">Helix stagnalis</name>
    <dbReference type="NCBI Taxonomy" id="6523"/>
    <lineage>
        <taxon>Eukaryota</taxon>
        <taxon>Metazoa</taxon>
        <taxon>Spiralia</taxon>
        <taxon>Lophotrochozoa</taxon>
        <taxon>Mollusca</taxon>
        <taxon>Gastropoda</taxon>
        <taxon>Heterobranchia</taxon>
        <taxon>Euthyneura</taxon>
        <taxon>Panpulmonata</taxon>
        <taxon>Hygrophila</taxon>
        <taxon>Lymnaeoidea</taxon>
        <taxon>Lymnaeidae</taxon>
        <taxon>Lymnaea</taxon>
    </lineage>
</organism>
<feature type="non-terminal residue" evidence="6">
    <location>
        <position position="193"/>
    </location>
</feature>
<feature type="non-terminal residue" evidence="6">
    <location>
        <position position="1"/>
    </location>
</feature>
<protein>
    <submittedName>
        <fullName evidence="6">Uncharacterized protein</fullName>
    </submittedName>
</protein>
<proteinExistence type="predicted"/>
<dbReference type="Gene3D" id="1.20.1250.20">
    <property type="entry name" value="MFS general substrate transporter like domains"/>
    <property type="match status" value="1"/>
</dbReference>
<evidence type="ECO:0000313" key="7">
    <source>
        <dbReference type="Proteomes" id="UP001497497"/>
    </source>
</evidence>
<comment type="caution">
    <text evidence="6">The sequence shown here is derived from an EMBL/GenBank/DDBJ whole genome shotgun (WGS) entry which is preliminary data.</text>
</comment>
<dbReference type="AlphaFoldDB" id="A0AAV2IGN0"/>
<feature type="transmembrane region" description="Helical" evidence="5">
    <location>
        <begin position="151"/>
        <end position="172"/>
    </location>
</feature>
<sequence length="193" mass="21555">SQSLQLQQCIEEPDTSCTVIEQPLLSGTLTHREAMTLLASPDGHGMTQVNNGTCSECIDEVKNSVHHKQDNDLMLQRTEFQKTNDGTMVSNVSSSSGHPDKKMSEHTNVFILCTRPRMLFYSLIIFYLFFVNGLSYFGISLSTPVLHGNQFFNLFLLGAVEIPAYILCVVACERIGRKIPLCLFLLICGMMNI</sequence>
<name>A0AAV2IGN0_LYMST</name>
<evidence type="ECO:0000256" key="4">
    <source>
        <dbReference type="ARBA" id="ARBA00023136"/>
    </source>
</evidence>
<dbReference type="GO" id="GO:0016020">
    <property type="term" value="C:membrane"/>
    <property type="evidence" value="ECO:0007669"/>
    <property type="project" value="UniProtKB-SubCell"/>
</dbReference>
<keyword evidence="7" id="KW-1185">Reference proteome</keyword>
<evidence type="ECO:0000313" key="6">
    <source>
        <dbReference type="EMBL" id="CAL1546223.1"/>
    </source>
</evidence>
<dbReference type="EMBL" id="CAXITT010000785">
    <property type="protein sequence ID" value="CAL1546223.1"/>
    <property type="molecule type" value="Genomic_DNA"/>
</dbReference>
<keyword evidence="3 5" id="KW-1133">Transmembrane helix</keyword>
<evidence type="ECO:0000256" key="5">
    <source>
        <dbReference type="SAM" id="Phobius"/>
    </source>
</evidence>
<gene>
    <name evidence="6" type="ORF">GSLYS_00019600001</name>
</gene>
<keyword evidence="2 5" id="KW-0812">Transmembrane</keyword>
<dbReference type="SUPFAM" id="SSF103473">
    <property type="entry name" value="MFS general substrate transporter"/>
    <property type="match status" value="1"/>
</dbReference>
<reference evidence="6 7" key="1">
    <citation type="submission" date="2024-04" db="EMBL/GenBank/DDBJ databases">
        <authorList>
            <consortium name="Genoscope - CEA"/>
            <person name="William W."/>
        </authorList>
    </citation>
    <scope>NUCLEOTIDE SEQUENCE [LARGE SCALE GENOMIC DNA]</scope>
</reference>
<evidence type="ECO:0000256" key="2">
    <source>
        <dbReference type="ARBA" id="ARBA00022692"/>
    </source>
</evidence>